<sequence>MPNYILCDTADRKYLFPFTHTRPIADCRVGILTIREKWAFWLGQPSSTLTESYLAAGYPLEMGDDNIWINGSLLPDGELAGRIKQLRPGERLVQGERWLAARMPEKWSEAGLQRLTAVTYTGAVLRLTRPEHIFQWNEAALRADFDLLTRGRVSRPADASCQLNGEAVFIEEGAVVRNCVLNAEAGPIYIGKNVQVMEGSLIRGPFAAGENAVVKMGARLYGATTLGPCCVAGGEIKNSVFFGYSNKAHDGYLGDAVIGEWCNLGAGTTCSNLKNSAAPVNIWSEAEEGFYAAGEKCGTLMGDYSRTGIGALLNTGTVIGVSCNLYGGALFPRYIPGFLWGGEERWAEYIPGKAVAHAGNWMRLKNKEITKAEKQILQKIFEGTAAARQQFLNTYPK</sequence>
<keyword evidence="4" id="KW-1185">Reference proteome</keyword>
<dbReference type="Gene3D" id="2.160.10.10">
    <property type="entry name" value="Hexapeptide repeat proteins"/>
    <property type="match status" value="1"/>
</dbReference>
<proteinExistence type="predicted"/>
<evidence type="ECO:0000256" key="1">
    <source>
        <dbReference type="ARBA" id="ARBA00022679"/>
    </source>
</evidence>
<comment type="caution">
    <text evidence="3">The sequence shown here is derived from an EMBL/GenBank/DDBJ whole genome shotgun (WGS) entry which is preliminary data.</text>
</comment>
<evidence type="ECO:0000313" key="3">
    <source>
        <dbReference type="EMBL" id="GAA4308692.1"/>
    </source>
</evidence>
<dbReference type="SUPFAM" id="SSF51161">
    <property type="entry name" value="Trimeric LpxA-like enzymes"/>
    <property type="match status" value="1"/>
</dbReference>
<dbReference type="RefSeq" id="WP_344978088.1">
    <property type="nucleotide sequence ID" value="NZ_BAABFN010000002.1"/>
</dbReference>
<protein>
    <submittedName>
        <fullName evidence="3">GlmU family protein</fullName>
    </submittedName>
</protein>
<dbReference type="InterPro" id="IPR011004">
    <property type="entry name" value="Trimer_LpxA-like_sf"/>
</dbReference>
<evidence type="ECO:0000313" key="4">
    <source>
        <dbReference type="Proteomes" id="UP001501207"/>
    </source>
</evidence>
<gene>
    <name evidence="3" type="ORF">GCM10023143_16240</name>
</gene>
<name>A0ABP8FQ30_9BACT</name>
<dbReference type="Pfam" id="PF13562">
    <property type="entry name" value="NTP_transf_4"/>
    <property type="match status" value="1"/>
</dbReference>
<dbReference type="PANTHER" id="PTHR43584:SF8">
    <property type="entry name" value="N-ACETYLMURAMATE ALPHA-1-PHOSPHATE URIDYLYLTRANSFERASE"/>
    <property type="match status" value="1"/>
</dbReference>
<dbReference type="InterPro" id="IPR023917">
    <property type="entry name" value="Bifunctiontional_GlmU_bac-type"/>
</dbReference>
<dbReference type="InterPro" id="IPR050065">
    <property type="entry name" value="GlmU-like"/>
</dbReference>
<keyword evidence="2" id="KW-0012">Acyltransferase</keyword>
<dbReference type="NCBIfam" id="TIGR03991">
    <property type="entry name" value="alt_bact_glmU"/>
    <property type="match status" value="1"/>
</dbReference>
<organism evidence="3 4">
    <name type="scientific">Compostibacter hankyongensis</name>
    <dbReference type="NCBI Taxonomy" id="1007089"/>
    <lineage>
        <taxon>Bacteria</taxon>
        <taxon>Pseudomonadati</taxon>
        <taxon>Bacteroidota</taxon>
        <taxon>Chitinophagia</taxon>
        <taxon>Chitinophagales</taxon>
        <taxon>Chitinophagaceae</taxon>
        <taxon>Compostibacter</taxon>
    </lineage>
</organism>
<dbReference type="PANTHER" id="PTHR43584">
    <property type="entry name" value="NUCLEOTIDYL TRANSFERASE"/>
    <property type="match status" value="1"/>
</dbReference>
<evidence type="ECO:0000256" key="2">
    <source>
        <dbReference type="ARBA" id="ARBA00023315"/>
    </source>
</evidence>
<dbReference type="EMBL" id="BAABFN010000002">
    <property type="protein sequence ID" value="GAA4308692.1"/>
    <property type="molecule type" value="Genomic_DNA"/>
</dbReference>
<accession>A0ABP8FQ30</accession>
<dbReference type="Proteomes" id="UP001501207">
    <property type="component" value="Unassembled WGS sequence"/>
</dbReference>
<keyword evidence="1" id="KW-0808">Transferase</keyword>
<reference evidence="4" key="1">
    <citation type="journal article" date="2019" name="Int. J. Syst. Evol. Microbiol.">
        <title>The Global Catalogue of Microorganisms (GCM) 10K type strain sequencing project: providing services to taxonomists for standard genome sequencing and annotation.</title>
        <authorList>
            <consortium name="The Broad Institute Genomics Platform"/>
            <consortium name="The Broad Institute Genome Sequencing Center for Infectious Disease"/>
            <person name="Wu L."/>
            <person name="Ma J."/>
        </authorList>
    </citation>
    <scope>NUCLEOTIDE SEQUENCE [LARGE SCALE GENOMIC DNA]</scope>
    <source>
        <strain evidence="4">JCM 17664</strain>
    </source>
</reference>